<sequence length="277" mass="31374">MYRFKVLFLQAILIAGALSSLFSGSASELICGECDLNINCCSKWHQCGRSDEHCREENCIKGRCYPKCNSTTLSVSDIVTEKFWNKIAPYLPLQCDNIGFYTRDVFLAAADSYLEFASSCSNDVRKREIAAYFAHAVQETSSFCYINQINQSTFCEASEEYPCNPNKKYFGRGPLQLRWNYNYIVAGEALGFDGMNNPEAVARDAELSFKASFWTWMYRGVHSTFTHASKGFGETIRIITQGNECDGSNTAKMNDRVKYYKKNCNLFRVDPGDDLTC</sequence>
<evidence type="ECO:0000313" key="2">
    <source>
        <dbReference type="Proteomes" id="UP000827976"/>
    </source>
</evidence>
<name>A0ACB7VBC7_DIOAL</name>
<comment type="caution">
    <text evidence="1">The sequence shown here is derived from an EMBL/GenBank/DDBJ whole genome shotgun (WGS) entry which is preliminary data.</text>
</comment>
<dbReference type="EMBL" id="CM037020">
    <property type="protein sequence ID" value="KAH7670898.1"/>
    <property type="molecule type" value="Genomic_DNA"/>
</dbReference>
<accession>A0ACB7VBC7</accession>
<dbReference type="Proteomes" id="UP000827976">
    <property type="component" value="Chromosome 10"/>
</dbReference>
<proteinExistence type="predicted"/>
<keyword evidence="2" id="KW-1185">Reference proteome</keyword>
<gene>
    <name evidence="1" type="ORF">IHE45_10G059000</name>
</gene>
<keyword evidence="1" id="KW-0326">Glycosidase</keyword>
<protein>
    <submittedName>
        <fullName evidence="1">Glycoside hydrolase family 19 protein</fullName>
        <ecNumber evidence="1">3.2.1.14</ecNumber>
    </submittedName>
</protein>
<evidence type="ECO:0000313" key="1">
    <source>
        <dbReference type="EMBL" id="KAH7670898.1"/>
    </source>
</evidence>
<keyword evidence="1" id="KW-0378">Hydrolase</keyword>
<reference evidence="2" key="1">
    <citation type="journal article" date="2022" name="Nat. Commun.">
        <title>Chromosome evolution and the genetic basis of agronomically important traits in greater yam.</title>
        <authorList>
            <person name="Bredeson J.V."/>
            <person name="Lyons J.B."/>
            <person name="Oniyinde I.O."/>
            <person name="Okereke N.R."/>
            <person name="Kolade O."/>
            <person name="Nnabue I."/>
            <person name="Nwadili C.O."/>
            <person name="Hribova E."/>
            <person name="Parker M."/>
            <person name="Nwogha J."/>
            <person name="Shu S."/>
            <person name="Carlson J."/>
            <person name="Kariba R."/>
            <person name="Muthemba S."/>
            <person name="Knop K."/>
            <person name="Barton G.J."/>
            <person name="Sherwood A.V."/>
            <person name="Lopez-Montes A."/>
            <person name="Asiedu R."/>
            <person name="Jamnadass R."/>
            <person name="Muchugi A."/>
            <person name="Goodstein D."/>
            <person name="Egesi C.N."/>
            <person name="Featherston J."/>
            <person name="Asfaw A."/>
            <person name="Simpson G.G."/>
            <person name="Dolezel J."/>
            <person name="Hendre P.S."/>
            <person name="Van Deynze A."/>
            <person name="Kumar P.L."/>
            <person name="Obidiegwu J.E."/>
            <person name="Bhattacharjee R."/>
            <person name="Rokhsar D.S."/>
        </authorList>
    </citation>
    <scope>NUCLEOTIDE SEQUENCE [LARGE SCALE GENOMIC DNA]</scope>
    <source>
        <strain evidence="2">cv. TDa95/00328</strain>
    </source>
</reference>
<dbReference type="EC" id="3.2.1.14" evidence="1"/>
<organism evidence="1 2">
    <name type="scientific">Dioscorea alata</name>
    <name type="common">Purple yam</name>
    <dbReference type="NCBI Taxonomy" id="55571"/>
    <lineage>
        <taxon>Eukaryota</taxon>
        <taxon>Viridiplantae</taxon>
        <taxon>Streptophyta</taxon>
        <taxon>Embryophyta</taxon>
        <taxon>Tracheophyta</taxon>
        <taxon>Spermatophyta</taxon>
        <taxon>Magnoliopsida</taxon>
        <taxon>Liliopsida</taxon>
        <taxon>Dioscoreales</taxon>
        <taxon>Dioscoreaceae</taxon>
        <taxon>Dioscorea</taxon>
    </lineage>
</organism>